<evidence type="ECO:0000256" key="10">
    <source>
        <dbReference type="SAM" id="MobiDB-lite"/>
    </source>
</evidence>
<evidence type="ECO:0000256" key="2">
    <source>
        <dbReference type="ARBA" id="ARBA00012513"/>
    </source>
</evidence>
<reference evidence="14" key="1">
    <citation type="journal article" date="2023" name="Mol. Ecol. Resour.">
        <title>Chromosome-level genome assembly of a triploid poplar Populus alba 'Berolinensis'.</title>
        <authorList>
            <person name="Chen S."/>
            <person name="Yu Y."/>
            <person name="Wang X."/>
            <person name="Wang S."/>
            <person name="Zhang T."/>
            <person name="Zhou Y."/>
            <person name="He R."/>
            <person name="Meng N."/>
            <person name="Wang Y."/>
            <person name="Liu W."/>
            <person name="Liu Z."/>
            <person name="Liu J."/>
            <person name="Guo Q."/>
            <person name="Huang H."/>
            <person name="Sederoff R.R."/>
            <person name="Wang G."/>
            <person name="Qu G."/>
            <person name="Chen S."/>
        </authorList>
    </citation>
    <scope>NUCLEOTIDE SEQUENCE</scope>
    <source>
        <strain evidence="14">SC-2020</strain>
    </source>
</reference>
<evidence type="ECO:0000256" key="9">
    <source>
        <dbReference type="PROSITE-ProRule" id="PRU10141"/>
    </source>
</evidence>
<feature type="compositionally biased region" description="Polar residues" evidence="10">
    <location>
        <begin position="1057"/>
        <end position="1068"/>
    </location>
</feature>
<keyword evidence="15" id="KW-1185">Reference proteome</keyword>
<feature type="transmembrane region" description="Helical" evidence="11">
    <location>
        <begin position="433"/>
        <end position="454"/>
    </location>
</feature>
<dbReference type="Pfam" id="PF13947">
    <property type="entry name" value="GUB_WAK_bind"/>
    <property type="match status" value="3"/>
</dbReference>
<organism evidence="14 15">
    <name type="scientific">Populus alba x Populus x berolinensis</name>
    <dbReference type="NCBI Taxonomy" id="444605"/>
    <lineage>
        <taxon>Eukaryota</taxon>
        <taxon>Viridiplantae</taxon>
        <taxon>Streptophyta</taxon>
        <taxon>Embryophyta</taxon>
        <taxon>Tracheophyta</taxon>
        <taxon>Spermatophyta</taxon>
        <taxon>Magnoliopsida</taxon>
        <taxon>eudicotyledons</taxon>
        <taxon>Gunneridae</taxon>
        <taxon>Pentapetalae</taxon>
        <taxon>rosids</taxon>
        <taxon>fabids</taxon>
        <taxon>Malpighiales</taxon>
        <taxon>Salicaceae</taxon>
        <taxon>Saliceae</taxon>
        <taxon>Populus</taxon>
    </lineage>
</organism>
<feature type="transmembrane region" description="Helical" evidence="11">
    <location>
        <begin position="65"/>
        <end position="86"/>
    </location>
</feature>
<keyword evidence="6" id="KW-0325">Glycoprotein</keyword>
<evidence type="ECO:0000256" key="12">
    <source>
        <dbReference type="SAM" id="SignalP"/>
    </source>
</evidence>
<accession>A0AAD6LH43</accession>
<feature type="domain" description="Protein kinase" evidence="13">
    <location>
        <begin position="1107"/>
        <end position="1298"/>
    </location>
</feature>
<feature type="transmembrane region" description="Helical" evidence="11">
    <location>
        <begin position="292"/>
        <end position="311"/>
    </location>
</feature>
<dbReference type="InterPro" id="IPR017441">
    <property type="entry name" value="Protein_kinase_ATP_BS"/>
</dbReference>
<evidence type="ECO:0000256" key="7">
    <source>
        <dbReference type="ARBA" id="ARBA00047899"/>
    </source>
</evidence>
<keyword evidence="5 9" id="KW-0067">ATP-binding</keyword>
<evidence type="ECO:0000256" key="8">
    <source>
        <dbReference type="ARBA" id="ARBA00048679"/>
    </source>
</evidence>
<dbReference type="SUPFAM" id="SSF56112">
    <property type="entry name" value="Protein kinase-like (PK-like)"/>
    <property type="match status" value="1"/>
</dbReference>
<evidence type="ECO:0000256" key="3">
    <source>
        <dbReference type="ARBA" id="ARBA00022729"/>
    </source>
</evidence>
<dbReference type="GO" id="GO:0030247">
    <property type="term" value="F:polysaccharide binding"/>
    <property type="evidence" value="ECO:0007669"/>
    <property type="project" value="InterPro"/>
</dbReference>
<evidence type="ECO:0000256" key="1">
    <source>
        <dbReference type="ARBA" id="ARBA00004167"/>
    </source>
</evidence>
<keyword evidence="11" id="KW-0812">Transmembrane</keyword>
<comment type="catalytic activity">
    <reaction evidence="7">
        <text>L-threonyl-[protein] + ATP = O-phospho-L-threonyl-[protein] + ADP + H(+)</text>
        <dbReference type="Rhea" id="RHEA:46608"/>
        <dbReference type="Rhea" id="RHEA-COMP:11060"/>
        <dbReference type="Rhea" id="RHEA-COMP:11605"/>
        <dbReference type="ChEBI" id="CHEBI:15378"/>
        <dbReference type="ChEBI" id="CHEBI:30013"/>
        <dbReference type="ChEBI" id="CHEBI:30616"/>
        <dbReference type="ChEBI" id="CHEBI:61977"/>
        <dbReference type="ChEBI" id="CHEBI:456216"/>
        <dbReference type="EC" id="2.7.11.1"/>
    </reaction>
</comment>
<comment type="caution">
    <text evidence="14">The sequence shown here is derived from an EMBL/GenBank/DDBJ whole genome shotgun (WGS) entry which is preliminary data.</text>
</comment>
<dbReference type="GO" id="GO:0004674">
    <property type="term" value="F:protein serine/threonine kinase activity"/>
    <property type="evidence" value="ECO:0007669"/>
    <property type="project" value="UniProtKB-EC"/>
</dbReference>
<dbReference type="PROSITE" id="PS50011">
    <property type="entry name" value="PROTEIN_KINASE_DOM"/>
    <property type="match status" value="1"/>
</dbReference>
<dbReference type="InterPro" id="IPR011009">
    <property type="entry name" value="Kinase-like_dom_sf"/>
</dbReference>
<dbReference type="PROSITE" id="PS00107">
    <property type="entry name" value="PROTEIN_KINASE_ATP"/>
    <property type="match status" value="1"/>
</dbReference>
<evidence type="ECO:0000256" key="5">
    <source>
        <dbReference type="ARBA" id="ARBA00022840"/>
    </source>
</evidence>
<dbReference type="PANTHER" id="PTHR46008">
    <property type="entry name" value="LEAF RUST 10 DISEASE-RESISTANCE LOCUS RECEPTOR-LIKE PROTEIN KINASE-LIKE 1.4"/>
    <property type="match status" value="1"/>
</dbReference>
<evidence type="ECO:0000259" key="13">
    <source>
        <dbReference type="PROSITE" id="PS50011"/>
    </source>
</evidence>
<gene>
    <name evidence="14" type="ORF">NC653_038496</name>
</gene>
<dbReference type="EC" id="2.7.11.1" evidence="2"/>
<feature type="transmembrane region" description="Helical" evidence="11">
    <location>
        <begin position="1013"/>
        <end position="1037"/>
    </location>
</feature>
<feature type="binding site" evidence="9">
    <location>
        <position position="1135"/>
    </location>
    <ligand>
        <name>ATP</name>
        <dbReference type="ChEBI" id="CHEBI:30616"/>
    </ligand>
</feature>
<sequence>MSWLLLLLTIALVCGSTPVFADDDERYLNCMNSFDCGNIKGVGYPFSGSDRPDYWKKSGKNALEIGLSSAGAFIGAFVGCWIMAFIQRRRRKAALEKTEELPIATPSSKGLATSTNLSQTTPSLTSLRSDIDKGSTYFGVRVFSYDELEEATNFFDSSRELGDGGFGIVYYVFVIVLLLFVQVPSSVSNSTLFNDCSNKFVCGNISADFPFWGTGRPLACGIPELEIKCEDNIAKMNIDQVAYRVLDINQDDGILRIAREDYLVGLCPPQFVNSTFNPKVFESVAGYTNLTFIYGCVAAPIAMPVPGLFTCKINAVNYQSGYIQGGATGPGDCYGSVFVPVSNAELSPVVIMRDLEQSLKEGFEVRWKVDGEACRECNSSSGVCGIDSVTNQTTCYCPDQSSGSGTCAPPGSTPNADPAIPAPEKMQPHVFPAMSWFITFIAMIFVCGSTLVFADDDERYVNCSNSFDCGDIKGVGYPFWGSNRPEYCGYPELKLNCSDQDLEITIEKLTYKVLGIDYQARTLSVARKDYEVNICPTLILNTTWIPNLLNYTSDDHNITIYYGCPPQGAPSASPLLPQFPCNINATEMTGYFTAYANLSDLGSSASNLISYLATCSDSIKVPVRESALQQFFSAPNVTQLLEGLNQGFGLEWNAFNTLCDRCQLSGGQCGYNQTTTAFTCYCKDQPQQFSCQQSPPEAQSPTNDQSPRVNRKTDNLYLDSALSRTQDMSSSKLAAAQPLLIPPPMHPLTSTSSLLTLFLSLHLATSLPSNGISNLTNCNQNFSCGNLTNINYPFTGGLRPSHCGPPEFGLTCQDESVTILKANSLSYRVTQLDQTSQTLRLSRSDLDDDSPCTSQFTNATLDDRIFSLGASHGLYLFYGCKKINDSVMGSDQPPKTSRFPCDNDGVTEEGFFSIVYPYGTEYSFLNTFECQTNIQVPILGTQAKQLLDNGSLVGEVLKEGFDVSYSNPYSVNCTECYKNHPDGYCGFDTQLGKPICICNDKLCPGKKTKERPLLIGLSTAGAVVIGIFFGCWVLFVVQRRKRKSAQVKSKGLPVATPPSSKGLTTSTNLSQATTSLTSSKSYLEKGSTYFGVPVFSYSELEEATNCFDPSKELGDGGFGTVYYGVLKDGRVVAVKRLYENNMRRAEQFMNEIEILALNKIQNHALNELVDPFLGFDKDIAVRRMVTSVAELAFRCLQQDREMRPAMQEVLEALKRIEKENYGAGNAEVLDIRDDDVGLLKHAPPPMVKGERTVWLSSCELGWLSVPVQPRLSNEAFARLWWQKYWAMTPARFAIVLPV</sequence>
<dbReference type="Gene3D" id="3.30.200.20">
    <property type="entry name" value="Phosphorylase Kinase, domain 1"/>
    <property type="match status" value="2"/>
</dbReference>
<evidence type="ECO:0000256" key="4">
    <source>
        <dbReference type="ARBA" id="ARBA00022741"/>
    </source>
</evidence>
<feature type="region of interest" description="Disordered" evidence="10">
    <location>
        <begin position="1047"/>
        <end position="1068"/>
    </location>
</feature>
<dbReference type="GO" id="GO:0016020">
    <property type="term" value="C:membrane"/>
    <property type="evidence" value="ECO:0007669"/>
    <property type="project" value="UniProtKB-SubCell"/>
</dbReference>
<evidence type="ECO:0000313" key="15">
    <source>
        <dbReference type="Proteomes" id="UP001164929"/>
    </source>
</evidence>
<dbReference type="GO" id="GO:0005524">
    <property type="term" value="F:ATP binding"/>
    <property type="evidence" value="ECO:0007669"/>
    <property type="project" value="UniProtKB-UniRule"/>
</dbReference>
<proteinExistence type="predicted"/>
<dbReference type="Proteomes" id="UP001164929">
    <property type="component" value="Chromosome 17"/>
</dbReference>
<dbReference type="PANTHER" id="PTHR46008:SF34">
    <property type="entry name" value="PROTEIN KINASE DOMAIN-CONTAINING PROTEIN"/>
    <property type="match status" value="1"/>
</dbReference>
<feature type="chain" id="PRO_5041937248" description="non-specific serine/threonine protein kinase" evidence="12">
    <location>
        <begin position="22"/>
        <end position="1298"/>
    </location>
</feature>
<dbReference type="InterPro" id="IPR032872">
    <property type="entry name" value="WAK_assoc_C"/>
</dbReference>
<feature type="signal peptide" evidence="12">
    <location>
        <begin position="1"/>
        <end position="21"/>
    </location>
</feature>
<evidence type="ECO:0000256" key="6">
    <source>
        <dbReference type="ARBA" id="ARBA00023180"/>
    </source>
</evidence>
<protein>
    <recommendedName>
        <fullName evidence="2">non-specific serine/threonine protein kinase</fullName>
        <ecNumber evidence="2">2.7.11.1</ecNumber>
    </recommendedName>
</protein>
<feature type="transmembrane region" description="Helical" evidence="11">
    <location>
        <begin position="164"/>
        <end position="183"/>
    </location>
</feature>
<comment type="catalytic activity">
    <reaction evidence="8">
        <text>L-seryl-[protein] + ATP = O-phospho-L-seryl-[protein] + ADP + H(+)</text>
        <dbReference type="Rhea" id="RHEA:17989"/>
        <dbReference type="Rhea" id="RHEA-COMP:9863"/>
        <dbReference type="Rhea" id="RHEA-COMP:11604"/>
        <dbReference type="ChEBI" id="CHEBI:15378"/>
        <dbReference type="ChEBI" id="CHEBI:29999"/>
        <dbReference type="ChEBI" id="CHEBI:30616"/>
        <dbReference type="ChEBI" id="CHEBI:83421"/>
        <dbReference type="ChEBI" id="CHEBI:456216"/>
        <dbReference type="EC" id="2.7.11.1"/>
    </reaction>
</comment>
<evidence type="ECO:0000313" key="14">
    <source>
        <dbReference type="EMBL" id="KAJ6960480.1"/>
    </source>
</evidence>
<dbReference type="InterPro" id="IPR000719">
    <property type="entry name" value="Prot_kinase_dom"/>
</dbReference>
<dbReference type="Pfam" id="PF14380">
    <property type="entry name" value="WAK_assoc"/>
    <property type="match status" value="3"/>
</dbReference>
<keyword evidence="11" id="KW-0472">Membrane</keyword>
<keyword evidence="4 9" id="KW-0547">Nucleotide-binding</keyword>
<keyword evidence="3 12" id="KW-0732">Signal</keyword>
<dbReference type="InterPro" id="IPR025287">
    <property type="entry name" value="WAK_GUB"/>
</dbReference>
<evidence type="ECO:0000256" key="11">
    <source>
        <dbReference type="SAM" id="Phobius"/>
    </source>
</evidence>
<name>A0AAD6LH43_9ROSI</name>
<keyword evidence="11" id="KW-1133">Transmembrane helix</keyword>
<comment type="subcellular location">
    <subcellularLocation>
        <location evidence="1">Membrane</location>
        <topology evidence="1">Single-pass membrane protein</topology>
    </subcellularLocation>
</comment>
<dbReference type="EMBL" id="JAQIZT010000017">
    <property type="protein sequence ID" value="KAJ6960480.1"/>
    <property type="molecule type" value="Genomic_DNA"/>
</dbReference>